<evidence type="ECO:0008006" key="3">
    <source>
        <dbReference type="Google" id="ProtNLM"/>
    </source>
</evidence>
<evidence type="ECO:0000313" key="2">
    <source>
        <dbReference type="Proteomes" id="UP000689195"/>
    </source>
</evidence>
<dbReference type="EMBL" id="CAJJDO010000011">
    <property type="protein sequence ID" value="CAD8142748.1"/>
    <property type="molecule type" value="Genomic_DNA"/>
</dbReference>
<comment type="caution">
    <text evidence="1">The sequence shown here is derived from an EMBL/GenBank/DDBJ whole genome shotgun (WGS) entry which is preliminary data.</text>
</comment>
<protein>
    <recommendedName>
        <fullName evidence="3">Zinc-finger domain-containing protein</fullName>
    </recommendedName>
</protein>
<name>A0A8S1SS59_9CILI</name>
<dbReference type="AlphaFoldDB" id="A0A8S1SS59"/>
<accession>A0A8S1SS59</accession>
<dbReference type="OrthoDB" id="298344at2759"/>
<proteinExistence type="predicted"/>
<keyword evidence="2" id="KW-1185">Reference proteome</keyword>
<dbReference type="Proteomes" id="UP000689195">
    <property type="component" value="Unassembled WGS sequence"/>
</dbReference>
<reference evidence="1" key="1">
    <citation type="submission" date="2021-01" db="EMBL/GenBank/DDBJ databases">
        <authorList>
            <consortium name="Genoscope - CEA"/>
            <person name="William W."/>
        </authorList>
    </citation>
    <scope>NUCLEOTIDE SEQUENCE</scope>
</reference>
<sequence length="528" mass="63259">MEKKVDSQFTSTFWRQIHQEYFMIETPVSLNNMIKQYQKIENNFNKKGNELIYQVLKLQKKNKSKMEKLNDSNLIRRLNLILMQRLKSSEPIQQLIKGMINRVYEDKLIDELESCSTLIRNIHLLPQEKQIDIYYEEEQQLKSMHSQINQPGQISQVIMELENDLMQVKQKNTLSIQNLQTHLQEINNSLKFQYSIQQIGEFKLKISRNNVQHHQEELANLYNLINMYEDYQVAESIGRVIYNQNDKNITVILDKFLSINPVELSLQQFESLQKLRDIRINLQEQDQEQYQKQSNQDFQMCHYCRQMIEQSKQKQCTYNHVNMNLHQYNDELLTQQRYCISNKNMEKFYQDLYSANYIIEDDLIQCQKYFCFKCLRNEFDDYDISESDWICPMCKGLCLCIRCQRNEVIYKLKRNLLEINGNLDLLYDQSLFENLVSNKRKLIQNIPLDFINNLKVNSETEEIFSQKNNKKQKINITKSIKKKKNSDTILVLPNYINNVDSSSQSTKIKKQNKFRRLIPNDRITEDII</sequence>
<gene>
    <name evidence="1" type="ORF">PPENT_87.1.T0110317</name>
</gene>
<organism evidence="1 2">
    <name type="scientific">Paramecium pentaurelia</name>
    <dbReference type="NCBI Taxonomy" id="43138"/>
    <lineage>
        <taxon>Eukaryota</taxon>
        <taxon>Sar</taxon>
        <taxon>Alveolata</taxon>
        <taxon>Ciliophora</taxon>
        <taxon>Intramacronucleata</taxon>
        <taxon>Oligohymenophorea</taxon>
        <taxon>Peniculida</taxon>
        <taxon>Parameciidae</taxon>
        <taxon>Paramecium</taxon>
    </lineage>
</organism>
<evidence type="ECO:0000313" key="1">
    <source>
        <dbReference type="EMBL" id="CAD8142748.1"/>
    </source>
</evidence>